<evidence type="ECO:0000313" key="3">
    <source>
        <dbReference type="EMBL" id="SCV73376.1"/>
    </source>
</evidence>
<protein>
    <submittedName>
        <fullName evidence="3">BQ2448_7302 protein</fullName>
    </submittedName>
</protein>
<dbReference type="OrthoDB" id="2533977at2759"/>
<feature type="transmembrane region" description="Helical" evidence="2">
    <location>
        <begin position="362"/>
        <end position="386"/>
    </location>
</feature>
<keyword evidence="2" id="KW-0472">Membrane</keyword>
<accession>A0A238FQK1</accession>
<feature type="transmembrane region" description="Helical" evidence="2">
    <location>
        <begin position="165"/>
        <end position="190"/>
    </location>
</feature>
<dbReference type="Proteomes" id="UP000198372">
    <property type="component" value="Unassembled WGS sequence"/>
</dbReference>
<feature type="region of interest" description="Disordered" evidence="1">
    <location>
        <begin position="302"/>
        <end position="351"/>
    </location>
</feature>
<name>A0A238FQK1_9BASI</name>
<feature type="transmembrane region" description="Helical" evidence="2">
    <location>
        <begin position="125"/>
        <end position="145"/>
    </location>
</feature>
<feature type="compositionally biased region" description="Polar residues" evidence="1">
    <location>
        <begin position="302"/>
        <end position="319"/>
    </location>
</feature>
<sequence length="486" mass="53890">MAASGRTFHSASPQELKVYFSPCTLVSTNTWQCYLNRLDEMFYPTPAKGYKARLIVLIVCFAVILGLTVVQLVLGEPFLVTHQILITAYTALVAAIVNIAYIVFEWRMVLGHRSQRDRIARRSTIYFPMVFGGMLCSFSLLQAYVVVLSRKGRTWSKQTLRSCVVAYFVCIILFTTAMIIITVIGSTAWVRLWSLYQALRYDVGDFVPTWQPGTTPAIPASIYADFIQLRRSAKLPYRTQTAGKALYTTLASLCMGLWAMIRHQLSRHHESISRLAAHWDPNAHLATNDVFDLDESHNATRSAIHTTSRSKLPSTSAPSSEDGRPKSPLPSGDRTKPPMLSTESCPSSDPIKWQGVQDLRRAGSWVIVMGGFTMIASMLFAGVLTWSSTITILPFIVIPKSGRFSTEADLPFALTNTYQAWRQVPSKKRSRIVRRGRAMGSNVGMVMDGDRPADVDMAELPAVARSGTQSSGAGDSLEAFLRSLEP</sequence>
<keyword evidence="4" id="KW-1185">Reference proteome</keyword>
<feature type="transmembrane region" description="Helical" evidence="2">
    <location>
        <begin position="54"/>
        <end position="74"/>
    </location>
</feature>
<evidence type="ECO:0000256" key="1">
    <source>
        <dbReference type="SAM" id="MobiDB-lite"/>
    </source>
</evidence>
<proteinExistence type="predicted"/>
<organism evidence="3 4">
    <name type="scientific">Microbotryum intermedium</name>
    <dbReference type="NCBI Taxonomy" id="269621"/>
    <lineage>
        <taxon>Eukaryota</taxon>
        <taxon>Fungi</taxon>
        <taxon>Dikarya</taxon>
        <taxon>Basidiomycota</taxon>
        <taxon>Pucciniomycotina</taxon>
        <taxon>Microbotryomycetes</taxon>
        <taxon>Microbotryales</taxon>
        <taxon>Microbotryaceae</taxon>
        <taxon>Microbotryum</taxon>
    </lineage>
</organism>
<dbReference type="AlphaFoldDB" id="A0A238FQK1"/>
<evidence type="ECO:0000256" key="2">
    <source>
        <dbReference type="SAM" id="Phobius"/>
    </source>
</evidence>
<keyword evidence="2" id="KW-1133">Transmembrane helix</keyword>
<keyword evidence="2" id="KW-0812">Transmembrane</keyword>
<evidence type="ECO:0000313" key="4">
    <source>
        <dbReference type="Proteomes" id="UP000198372"/>
    </source>
</evidence>
<feature type="transmembrane region" description="Helical" evidence="2">
    <location>
        <begin position="80"/>
        <end position="104"/>
    </location>
</feature>
<dbReference type="EMBL" id="FMSP01000018">
    <property type="protein sequence ID" value="SCV73376.1"/>
    <property type="molecule type" value="Genomic_DNA"/>
</dbReference>
<gene>
    <name evidence="3" type="ORF">BQ2448_7302</name>
</gene>
<reference evidence="4" key="1">
    <citation type="submission" date="2016-09" db="EMBL/GenBank/DDBJ databases">
        <authorList>
            <person name="Jeantristanb JTB J.-T."/>
            <person name="Ricardo R."/>
        </authorList>
    </citation>
    <scope>NUCLEOTIDE SEQUENCE [LARGE SCALE GENOMIC DNA]</scope>
</reference>